<gene>
    <name evidence="1" type="ORF">CANARDRAFT_26419</name>
</gene>
<organism evidence="1 2">
    <name type="scientific">[Candida] arabinofermentans NRRL YB-2248</name>
    <dbReference type="NCBI Taxonomy" id="983967"/>
    <lineage>
        <taxon>Eukaryota</taxon>
        <taxon>Fungi</taxon>
        <taxon>Dikarya</taxon>
        <taxon>Ascomycota</taxon>
        <taxon>Saccharomycotina</taxon>
        <taxon>Pichiomycetes</taxon>
        <taxon>Pichiales</taxon>
        <taxon>Pichiaceae</taxon>
        <taxon>Ogataea</taxon>
        <taxon>Ogataea/Candida clade</taxon>
    </lineage>
</organism>
<proteinExistence type="predicted"/>
<accession>A0A1E4T971</accession>
<evidence type="ECO:0000313" key="2">
    <source>
        <dbReference type="Proteomes" id="UP000094801"/>
    </source>
</evidence>
<dbReference type="Proteomes" id="UP000094801">
    <property type="component" value="Unassembled WGS sequence"/>
</dbReference>
<name>A0A1E4T971_9ASCO</name>
<dbReference type="EMBL" id="KV453847">
    <property type="protein sequence ID" value="ODV88263.1"/>
    <property type="molecule type" value="Genomic_DNA"/>
</dbReference>
<dbReference type="AlphaFoldDB" id="A0A1E4T971"/>
<protein>
    <submittedName>
        <fullName evidence="1">Uncharacterized protein</fullName>
    </submittedName>
</protein>
<reference evidence="2" key="1">
    <citation type="submission" date="2016-04" db="EMBL/GenBank/DDBJ databases">
        <title>Comparative genomics of biotechnologically important yeasts.</title>
        <authorList>
            <consortium name="DOE Joint Genome Institute"/>
            <person name="Riley R."/>
            <person name="Haridas S."/>
            <person name="Wolfe K.H."/>
            <person name="Lopes M.R."/>
            <person name="Hittinger C.T."/>
            <person name="Goker M."/>
            <person name="Salamov A."/>
            <person name="Wisecaver J."/>
            <person name="Long T.M."/>
            <person name="Aerts A.L."/>
            <person name="Barry K."/>
            <person name="Choi C."/>
            <person name="Clum A."/>
            <person name="Coughlan A.Y."/>
            <person name="Deshpande S."/>
            <person name="Douglass A.P."/>
            <person name="Hanson S.J."/>
            <person name="Klenk H.-P."/>
            <person name="Labutti K."/>
            <person name="Lapidus A."/>
            <person name="Lindquist E."/>
            <person name="Lipzen A."/>
            <person name="Meier-Kolthoff J.P."/>
            <person name="Ohm R.A."/>
            <person name="Otillar R.P."/>
            <person name="Pangilinan J."/>
            <person name="Peng Y."/>
            <person name="Rokas A."/>
            <person name="Rosa C.A."/>
            <person name="Scheuner C."/>
            <person name="Sibirny A.A."/>
            <person name="Slot J.C."/>
            <person name="Stielow J.B."/>
            <person name="Sun H."/>
            <person name="Kurtzman C.P."/>
            <person name="Blackwell M."/>
            <person name="Grigoriev I.V."/>
            <person name="Jeffries T.W."/>
        </authorList>
    </citation>
    <scope>NUCLEOTIDE SEQUENCE [LARGE SCALE GENOMIC DNA]</scope>
    <source>
        <strain evidence="2">NRRL YB-2248</strain>
    </source>
</reference>
<evidence type="ECO:0000313" key="1">
    <source>
        <dbReference type="EMBL" id="ODV88263.1"/>
    </source>
</evidence>
<keyword evidence="2" id="KW-1185">Reference proteome</keyword>
<sequence>MDVTKRSYIASCFIASLKLADDETLGVPFPKQFDIRLKEHIRVLSIMSDNKLKCYQSHMKMKQLLGISGAF</sequence>